<accession>A0ABQ4ZTE5</accession>
<dbReference type="Proteomes" id="UP001151760">
    <property type="component" value="Unassembled WGS sequence"/>
</dbReference>
<comment type="caution">
    <text evidence="1">The sequence shown here is derived from an EMBL/GenBank/DDBJ whole genome shotgun (WGS) entry which is preliminary data.</text>
</comment>
<dbReference type="PANTHER" id="PTHR48475:SF2">
    <property type="entry name" value="RIBONUCLEASE H"/>
    <property type="match status" value="1"/>
</dbReference>
<keyword evidence="2" id="KW-1185">Reference proteome</keyword>
<evidence type="ECO:0000313" key="2">
    <source>
        <dbReference type="Proteomes" id="UP001151760"/>
    </source>
</evidence>
<reference evidence="1" key="1">
    <citation type="journal article" date="2022" name="Int. J. Mol. Sci.">
        <title>Draft Genome of Tanacetum Coccineum: Genomic Comparison of Closely Related Tanacetum-Family Plants.</title>
        <authorList>
            <person name="Yamashiro T."/>
            <person name="Shiraishi A."/>
            <person name="Nakayama K."/>
            <person name="Satake H."/>
        </authorList>
    </citation>
    <scope>NUCLEOTIDE SEQUENCE</scope>
</reference>
<sequence>MPTRDTTKYRWQKRWRKKTDFPTKPGVSIIQTQCSSAQERGANIQRLVDQGIRKTRLAGPGVYIDDPGLIPNPQKSYFLFKTTKKGKAVKRGPFDGKGLTASTSLFCQPCLANPINQLQLNGKTSFSVRTRHEEAEEILPSTPDGAFDITYRPRTSIRIQFLADFIAKKPDEDGPSMEVQAEEAIPEPWTIFTDGSWCLEGSGAGLILTIPEGEEFTYALRFEFDASNNEAE</sequence>
<name>A0ABQ4ZTE5_9ASTR</name>
<protein>
    <submittedName>
        <fullName evidence="1">Uncharacterized protein</fullName>
    </submittedName>
</protein>
<proteinExistence type="predicted"/>
<gene>
    <name evidence="1" type="ORF">Tco_0799524</name>
</gene>
<dbReference type="EMBL" id="BQNB010011590">
    <property type="protein sequence ID" value="GJS92556.1"/>
    <property type="molecule type" value="Genomic_DNA"/>
</dbReference>
<organism evidence="1 2">
    <name type="scientific">Tanacetum coccineum</name>
    <dbReference type="NCBI Taxonomy" id="301880"/>
    <lineage>
        <taxon>Eukaryota</taxon>
        <taxon>Viridiplantae</taxon>
        <taxon>Streptophyta</taxon>
        <taxon>Embryophyta</taxon>
        <taxon>Tracheophyta</taxon>
        <taxon>Spermatophyta</taxon>
        <taxon>Magnoliopsida</taxon>
        <taxon>eudicotyledons</taxon>
        <taxon>Gunneridae</taxon>
        <taxon>Pentapetalae</taxon>
        <taxon>asterids</taxon>
        <taxon>campanulids</taxon>
        <taxon>Asterales</taxon>
        <taxon>Asteraceae</taxon>
        <taxon>Asteroideae</taxon>
        <taxon>Anthemideae</taxon>
        <taxon>Anthemidinae</taxon>
        <taxon>Tanacetum</taxon>
    </lineage>
</organism>
<evidence type="ECO:0000313" key="1">
    <source>
        <dbReference type="EMBL" id="GJS92556.1"/>
    </source>
</evidence>
<dbReference type="PANTHER" id="PTHR48475">
    <property type="entry name" value="RIBONUCLEASE H"/>
    <property type="match status" value="1"/>
</dbReference>
<reference evidence="1" key="2">
    <citation type="submission" date="2022-01" db="EMBL/GenBank/DDBJ databases">
        <authorList>
            <person name="Yamashiro T."/>
            <person name="Shiraishi A."/>
            <person name="Satake H."/>
            <person name="Nakayama K."/>
        </authorList>
    </citation>
    <scope>NUCLEOTIDE SEQUENCE</scope>
</reference>